<feature type="region of interest" description="Disordered" evidence="1">
    <location>
        <begin position="1"/>
        <end position="26"/>
    </location>
</feature>
<gene>
    <name evidence="3" type="ORF">HDA43_004364</name>
</gene>
<proteinExistence type="predicted"/>
<keyword evidence="3" id="KW-0808">Transferase</keyword>
<sequence>MSDAGTGGTDGMGAGGTGAGSGGTGSGGYRKKLIEVALPLEEINKQSAREKSIRHGHPSTLHLWWARRPLAACRAVLFAQLVDDPSSRPEEFPTEAEQEVERKRLFGIIERLVNWDNINDKALYEEARREIWKSCDGNPPPILDPFAGGGSIPLEAQRLGLEAHASDLNPVPVLINKALIEIPPKWAGQPPVFPGAAEERMGDWPGATGLAEDVRRYGKWMRDEAEKRIGHLYPKAKLADGTKANVIAWIWARTVTCPNPACGSTMPLVRSFWLGRKKGKERYVEPIVEGKQIRFEIRGPEGKPQDGTIIKGKAVCLICGAPVRSSYIQSEGKARRMGVQLMAIAAEGPRMRYYLAPNEEHCQAAAVVRPDNVPDSALAEDPRNIWCVNYGLDTFDQLFTDRQLVAFETFSDLVLEAREKILGETPSVDSCRGSHVGKNGVYKEAYADAVSIYLALAVSRLADYSSTLTTWSSNPQNELLRNTFARQSLPMTWDFGEGNIFGPSSGTLDIIISAIAKSMMMLPSGGRGEVAQLDAGNRTYEGVLVSTDPPYYDNIGYADLADFFYVWLRRSLGSVFPDILSTLLTPKTDELVANPYRHGGKGGATRFFEDGFQKVFTQIRKSATERFPMTVFYAFKQSEVDENGDASTGWETLLEGMIRSGWSITATWPIRTERGGRMISIGTNALASSVVLACRPRPETAGLIDRRGLINILKTELPGALRDLQQGGIAPVDLAQAAIGPGMAVFSRYAQVIESDGSPMRVRAALILINQILAEVLSEQEGDFDSDTRFCIEWFKGYGFDSGKFGEADTLSRAMDTAVAGLDRAGVLKSRGGIVQLFSPGELPNDYDPRDDDRISVWEVVMHLAKRLDEEGIGAAGALMAAAKTRVDLDTSKELSYLLYSICEKRNWAKTALLFNMLGSEWSEIEKAARNAPIPMTQGMFDFTPEED</sequence>
<dbReference type="EMBL" id="JACCCO010000002">
    <property type="protein sequence ID" value="NYF42163.1"/>
    <property type="molecule type" value="Genomic_DNA"/>
</dbReference>
<dbReference type="AlphaFoldDB" id="A0A852V4A1"/>
<dbReference type="SUPFAM" id="SSF53335">
    <property type="entry name" value="S-adenosyl-L-methionine-dependent methyltransferases"/>
    <property type="match status" value="1"/>
</dbReference>
<comment type="caution">
    <text evidence="3">The sequence shown here is derived from an EMBL/GenBank/DDBJ whole genome shotgun (WGS) entry which is preliminary data.</text>
</comment>
<organism evidence="3 4">
    <name type="scientific">Streptosporangium sandarakinum</name>
    <dbReference type="NCBI Taxonomy" id="1260955"/>
    <lineage>
        <taxon>Bacteria</taxon>
        <taxon>Bacillati</taxon>
        <taxon>Actinomycetota</taxon>
        <taxon>Actinomycetes</taxon>
        <taxon>Streptosporangiales</taxon>
        <taxon>Streptosporangiaceae</taxon>
        <taxon>Streptosporangium</taxon>
    </lineage>
</organism>
<protein>
    <submittedName>
        <fullName evidence="3">Putative DNA methylase</fullName>
    </submittedName>
</protein>
<evidence type="ECO:0000313" key="3">
    <source>
        <dbReference type="EMBL" id="NYF42163.1"/>
    </source>
</evidence>
<dbReference type="InterPro" id="IPR009537">
    <property type="entry name" value="DUF1156"/>
</dbReference>
<reference evidence="3 4" key="1">
    <citation type="submission" date="2020-07" db="EMBL/GenBank/DDBJ databases">
        <title>Sequencing the genomes of 1000 actinobacteria strains.</title>
        <authorList>
            <person name="Klenk H.-P."/>
        </authorList>
    </citation>
    <scope>NUCLEOTIDE SEQUENCE [LARGE SCALE GENOMIC DNA]</scope>
    <source>
        <strain evidence="3 4">DSM 45763</strain>
    </source>
</reference>
<evidence type="ECO:0000313" key="4">
    <source>
        <dbReference type="Proteomes" id="UP000576393"/>
    </source>
</evidence>
<dbReference type="Pfam" id="PF06634">
    <property type="entry name" value="DUF1156"/>
    <property type="match status" value="1"/>
</dbReference>
<name>A0A852V4A1_9ACTN</name>
<dbReference type="Proteomes" id="UP000576393">
    <property type="component" value="Unassembled WGS sequence"/>
</dbReference>
<keyword evidence="3" id="KW-0489">Methyltransferase</keyword>
<dbReference type="InterPro" id="IPR029063">
    <property type="entry name" value="SAM-dependent_MTases_sf"/>
</dbReference>
<dbReference type="GO" id="GO:0008168">
    <property type="term" value="F:methyltransferase activity"/>
    <property type="evidence" value="ECO:0007669"/>
    <property type="project" value="UniProtKB-KW"/>
</dbReference>
<evidence type="ECO:0000259" key="2">
    <source>
        <dbReference type="Pfam" id="PF06634"/>
    </source>
</evidence>
<dbReference type="RefSeq" id="WP_218912347.1">
    <property type="nucleotide sequence ID" value="NZ_JACCCO010000002.1"/>
</dbReference>
<accession>A0A852V4A1</accession>
<dbReference type="GO" id="GO:0032259">
    <property type="term" value="P:methylation"/>
    <property type="evidence" value="ECO:0007669"/>
    <property type="project" value="UniProtKB-KW"/>
</dbReference>
<keyword evidence="4" id="KW-1185">Reference proteome</keyword>
<evidence type="ECO:0000256" key="1">
    <source>
        <dbReference type="SAM" id="MobiDB-lite"/>
    </source>
</evidence>
<feature type="domain" description="DUF1156" evidence="2">
    <location>
        <begin position="37"/>
        <end position="108"/>
    </location>
</feature>